<dbReference type="VEuPathDB" id="FungiDB:SPRG_20625"/>
<comment type="similarity">
    <text evidence="1">Belongs to the peptidase S1 family.</text>
</comment>
<evidence type="ECO:0000259" key="9">
    <source>
        <dbReference type="PROSITE" id="PS50240"/>
    </source>
</evidence>
<evidence type="ECO:0000256" key="5">
    <source>
        <dbReference type="ARBA" id="ARBA00023180"/>
    </source>
</evidence>
<sequence>MQHRLFLSTLLLAALDVAAHAGCTPSENATDANTPPPPRGQPEIIGGGTVPRGDDLFMAGVRKSSWGLSICGAALIAPTYVLTAGHCVDDSINYVAVGTRYNIGGLDGERIRIKRKIMHPEYVELLDAPFFDFAILELETPSTIKPIRVSFDDSPVGTVGTVRGWGRIMNGVLGPPSLVLKQVDVQIWDNDKCNTAIQAASKGMYPHIRSSNVCAGGVQDQDVCQGDSGGPLTITQNGEDVVVGVVSWGYECGHKDTPFVYARVSKAKDFIAPYLAR</sequence>
<dbReference type="Gene3D" id="2.40.10.10">
    <property type="entry name" value="Trypsin-like serine proteases"/>
    <property type="match status" value="1"/>
</dbReference>
<keyword evidence="6" id="KW-0378">Hydrolase</keyword>
<dbReference type="STRING" id="695850.A0A067C4P1"/>
<feature type="signal peptide" evidence="8">
    <location>
        <begin position="1"/>
        <end position="21"/>
    </location>
</feature>
<dbReference type="InterPro" id="IPR018114">
    <property type="entry name" value="TRYPSIN_HIS"/>
</dbReference>
<keyword evidence="6" id="KW-0645">Protease</keyword>
<dbReference type="FunFam" id="2.40.10.10:FF:000002">
    <property type="entry name" value="Transmembrane protease serine"/>
    <property type="match status" value="1"/>
</dbReference>
<feature type="region of interest" description="Disordered" evidence="7">
    <location>
        <begin position="26"/>
        <end position="46"/>
    </location>
</feature>
<dbReference type="InterPro" id="IPR043504">
    <property type="entry name" value="Peptidase_S1_PA_chymotrypsin"/>
</dbReference>
<evidence type="ECO:0000256" key="6">
    <source>
        <dbReference type="RuleBase" id="RU363034"/>
    </source>
</evidence>
<dbReference type="KEGG" id="spar:SPRG_20625"/>
<dbReference type="EMBL" id="KK583231">
    <property type="protein sequence ID" value="KDO25498.1"/>
    <property type="molecule type" value="Genomic_DNA"/>
</dbReference>
<dbReference type="InterPro" id="IPR001314">
    <property type="entry name" value="Peptidase_S1A"/>
</dbReference>
<dbReference type="RefSeq" id="XP_012203735.1">
    <property type="nucleotide sequence ID" value="XM_012348345.1"/>
</dbReference>
<evidence type="ECO:0000313" key="10">
    <source>
        <dbReference type="EMBL" id="KDO25498.1"/>
    </source>
</evidence>
<dbReference type="GO" id="GO:0004252">
    <property type="term" value="F:serine-type endopeptidase activity"/>
    <property type="evidence" value="ECO:0007669"/>
    <property type="project" value="InterPro"/>
</dbReference>
<reference evidence="10 11" key="1">
    <citation type="journal article" date="2013" name="PLoS Genet.">
        <title>Distinctive expansion of potential virulence genes in the genome of the oomycete fish pathogen Saprolegnia parasitica.</title>
        <authorList>
            <person name="Jiang R.H."/>
            <person name="de Bruijn I."/>
            <person name="Haas B.J."/>
            <person name="Belmonte R."/>
            <person name="Lobach L."/>
            <person name="Christie J."/>
            <person name="van den Ackerveken G."/>
            <person name="Bottin A."/>
            <person name="Bulone V."/>
            <person name="Diaz-Moreno S.M."/>
            <person name="Dumas B."/>
            <person name="Fan L."/>
            <person name="Gaulin E."/>
            <person name="Govers F."/>
            <person name="Grenville-Briggs L.J."/>
            <person name="Horner N.R."/>
            <person name="Levin J.Z."/>
            <person name="Mammella M."/>
            <person name="Meijer H.J."/>
            <person name="Morris P."/>
            <person name="Nusbaum C."/>
            <person name="Oome S."/>
            <person name="Phillips A.J."/>
            <person name="van Rooyen D."/>
            <person name="Rzeszutek E."/>
            <person name="Saraiva M."/>
            <person name="Secombes C.J."/>
            <person name="Seidl M.F."/>
            <person name="Snel B."/>
            <person name="Stassen J.H."/>
            <person name="Sykes S."/>
            <person name="Tripathy S."/>
            <person name="van den Berg H."/>
            <person name="Vega-Arreguin J.C."/>
            <person name="Wawra S."/>
            <person name="Young S.K."/>
            <person name="Zeng Q."/>
            <person name="Dieguez-Uribeondo J."/>
            <person name="Russ C."/>
            <person name="Tyler B.M."/>
            <person name="van West P."/>
        </authorList>
    </citation>
    <scope>NUCLEOTIDE SEQUENCE [LARGE SCALE GENOMIC DNA]</scope>
    <source>
        <strain evidence="10 11">CBS 223.65</strain>
    </source>
</reference>
<dbReference type="InterPro" id="IPR050430">
    <property type="entry name" value="Peptidase_S1"/>
</dbReference>
<name>A0A067C4P1_SAPPC</name>
<keyword evidence="6" id="KW-0720">Serine protease</keyword>
<dbReference type="InterPro" id="IPR033116">
    <property type="entry name" value="TRYPSIN_SER"/>
</dbReference>
<evidence type="ECO:0000256" key="4">
    <source>
        <dbReference type="ARBA" id="ARBA00023157"/>
    </source>
</evidence>
<evidence type="ECO:0000256" key="1">
    <source>
        <dbReference type="ARBA" id="ARBA00007664"/>
    </source>
</evidence>
<accession>A0A067C4P1</accession>
<keyword evidence="3" id="KW-0843">Virulence</keyword>
<keyword evidence="2 8" id="KW-0732">Signal</keyword>
<dbReference type="GO" id="GO:0006508">
    <property type="term" value="P:proteolysis"/>
    <property type="evidence" value="ECO:0007669"/>
    <property type="project" value="UniProtKB-KW"/>
</dbReference>
<keyword evidence="4" id="KW-1015">Disulfide bond</keyword>
<dbReference type="SUPFAM" id="SSF50494">
    <property type="entry name" value="Trypsin-like serine proteases"/>
    <property type="match status" value="1"/>
</dbReference>
<dbReference type="PROSITE" id="PS50240">
    <property type="entry name" value="TRYPSIN_DOM"/>
    <property type="match status" value="1"/>
</dbReference>
<dbReference type="CDD" id="cd00190">
    <property type="entry name" value="Tryp_SPc"/>
    <property type="match status" value="1"/>
</dbReference>
<dbReference type="PRINTS" id="PR00722">
    <property type="entry name" value="CHYMOTRYPSIN"/>
</dbReference>
<keyword evidence="5" id="KW-0325">Glycoprotein</keyword>
<protein>
    <recommendedName>
        <fullName evidence="9">Peptidase S1 domain-containing protein</fullName>
    </recommendedName>
</protein>
<dbReference type="Proteomes" id="UP000030745">
    <property type="component" value="Unassembled WGS sequence"/>
</dbReference>
<feature type="chain" id="PRO_5001638186" description="Peptidase S1 domain-containing protein" evidence="8">
    <location>
        <begin position="22"/>
        <end position="277"/>
    </location>
</feature>
<evidence type="ECO:0000256" key="8">
    <source>
        <dbReference type="SAM" id="SignalP"/>
    </source>
</evidence>
<keyword evidence="11" id="KW-1185">Reference proteome</keyword>
<organism evidence="10 11">
    <name type="scientific">Saprolegnia parasitica (strain CBS 223.65)</name>
    <dbReference type="NCBI Taxonomy" id="695850"/>
    <lineage>
        <taxon>Eukaryota</taxon>
        <taxon>Sar</taxon>
        <taxon>Stramenopiles</taxon>
        <taxon>Oomycota</taxon>
        <taxon>Saprolegniomycetes</taxon>
        <taxon>Saprolegniales</taxon>
        <taxon>Saprolegniaceae</taxon>
        <taxon>Saprolegnia</taxon>
    </lineage>
</organism>
<evidence type="ECO:0000256" key="2">
    <source>
        <dbReference type="ARBA" id="ARBA00022729"/>
    </source>
</evidence>
<feature type="domain" description="Peptidase S1" evidence="9">
    <location>
        <begin position="44"/>
        <end position="276"/>
    </location>
</feature>
<dbReference type="AlphaFoldDB" id="A0A067C4P1"/>
<dbReference type="PANTHER" id="PTHR24276:SF98">
    <property type="entry name" value="FI18310P1-RELATED"/>
    <property type="match status" value="1"/>
</dbReference>
<evidence type="ECO:0000313" key="11">
    <source>
        <dbReference type="Proteomes" id="UP000030745"/>
    </source>
</evidence>
<dbReference type="PROSITE" id="PS00134">
    <property type="entry name" value="TRYPSIN_HIS"/>
    <property type="match status" value="1"/>
</dbReference>
<evidence type="ECO:0000256" key="3">
    <source>
        <dbReference type="ARBA" id="ARBA00023026"/>
    </source>
</evidence>
<dbReference type="PANTHER" id="PTHR24276">
    <property type="entry name" value="POLYSERASE-RELATED"/>
    <property type="match status" value="1"/>
</dbReference>
<gene>
    <name evidence="10" type="ORF">SPRG_20625</name>
</gene>
<dbReference type="GeneID" id="24141703"/>
<dbReference type="InterPro" id="IPR009003">
    <property type="entry name" value="Peptidase_S1_PA"/>
</dbReference>
<dbReference type="SMART" id="SM00020">
    <property type="entry name" value="Tryp_SPc"/>
    <property type="match status" value="1"/>
</dbReference>
<dbReference type="InterPro" id="IPR001254">
    <property type="entry name" value="Trypsin_dom"/>
</dbReference>
<dbReference type="OrthoDB" id="104223at2759"/>
<dbReference type="Pfam" id="PF00089">
    <property type="entry name" value="Trypsin"/>
    <property type="match status" value="1"/>
</dbReference>
<dbReference type="PROSITE" id="PS00135">
    <property type="entry name" value="TRYPSIN_SER"/>
    <property type="match status" value="1"/>
</dbReference>
<evidence type="ECO:0000256" key="7">
    <source>
        <dbReference type="SAM" id="MobiDB-lite"/>
    </source>
</evidence>
<dbReference type="OMA" id="ATISIPH"/>
<proteinExistence type="inferred from homology"/>